<dbReference type="EMBL" id="JBJIAA010000018">
    <property type="protein sequence ID" value="MFL0252581.1"/>
    <property type="molecule type" value="Genomic_DNA"/>
</dbReference>
<keyword evidence="2" id="KW-1185">Reference proteome</keyword>
<comment type="caution">
    <text evidence="1">The sequence shown here is derived from an EMBL/GenBank/DDBJ whole genome shotgun (WGS) entry which is preliminary data.</text>
</comment>
<gene>
    <name evidence="1" type="ORF">ACJDT4_19390</name>
</gene>
<organism evidence="1 2">
    <name type="scientific">Clostridium neuense</name>
    <dbReference type="NCBI Taxonomy" id="1728934"/>
    <lineage>
        <taxon>Bacteria</taxon>
        <taxon>Bacillati</taxon>
        <taxon>Bacillota</taxon>
        <taxon>Clostridia</taxon>
        <taxon>Eubacteriales</taxon>
        <taxon>Clostridiaceae</taxon>
        <taxon>Clostridium</taxon>
    </lineage>
</organism>
<dbReference type="RefSeq" id="WP_406789235.1">
    <property type="nucleotide sequence ID" value="NZ_JBJIAA010000018.1"/>
</dbReference>
<protein>
    <submittedName>
        <fullName evidence="1">YibE/F family protein</fullName>
    </submittedName>
</protein>
<accession>A0ABW8TK10</accession>
<dbReference type="Pfam" id="PF07907">
    <property type="entry name" value="YibE_F"/>
    <property type="match status" value="1"/>
</dbReference>
<dbReference type="InterPro" id="IPR012507">
    <property type="entry name" value="YibE_F"/>
</dbReference>
<name>A0ABW8TK10_9CLOT</name>
<dbReference type="Proteomes" id="UP001623592">
    <property type="component" value="Unassembled WGS sequence"/>
</dbReference>
<evidence type="ECO:0000313" key="1">
    <source>
        <dbReference type="EMBL" id="MFL0252581.1"/>
    </source>
</evidence>
<reference evidence="1 2" key="1">
    <citation type="submission" date="2024-11" db="EMBL/GenBank/DDBJ databases">
        <authorList>
            <person name="Heng Y.C."/>
            <person name="Lim A.C.H."/>
            <person name="Lee J.K.Y."/>
            <person name="Kittelmann S."/>
        </authorList>
    </citation>
    <scope>NUCLEOTIDE SEQUENCE [LARGE SCALE GENOMIC DNA]</scope>
    <source>
        <strain evidence="1 2">WILCCON 0114</strain>
    </source>
</reference>
<sequence length="81" mass="9354">MLIALIVIKFDNSSGVHFKELEFLTHPPEKSFYIELLIGTLGAIMDIEISISSSINEIFNKNPDIKKNYLLKVDLRLERIY</sequence>
<evidence type="ECO:0000313" key="2">
    <source>
        <dbReference type="Proteomes" id="UP001623592"/>
    </source>
</evidence>
<proteinExistence type="predicted"/>